<evidence type="ECO:0000256" key="4">
    <source>
        <dbReference type="ARBA" id="ARBA00023136"/>
    </source>
</evidence>
<dbReference type="PANTHER" id="PTHR15819:SF9">
    <property type="entry name" value="NALCN CHANNEL AUXILIARY FACTOR 1"/>
    <property type="match status" value="1"/>
</dbReference>
<keyword evidence="9" id="KW-1185">Reference proteome</keyword>
<accession>A0A665U7V4</accession>
<dbReference type="RefSeq" id="XP_029348730.1">
    <property type="nucleotide sequence ID" value="XM_029492870.1"/>
</dbReference>
<evidence type="ECO:0000256" key="1">
    <source>
        <dbReference type="ARBA" id="ARBA00004141"/>
    </source>
</evidence>
<evidence type="ECO:0000256" key="7">
    <source>
        <dbReference type="SAM" id="MobiDB-lite"/>
    </source>
</evidence>
<evidence type="ECO:0000313" key="8">
    <source>
        <dbReference type="Ensembl" id="ENSENLP00000015366.1"/>
    </source>
</evidence>
<evidence type="ECO:0000256" key="6">
    <source>
        <dbReference type="ARBA" id="ARBA00029445"/>
    </source>
</evidence>
<evidence type="ECO:0000256" key="2">
    <source>
        <dbReference type="ARBA" id="ARBA00022692"/>
    </source>
</evidence>
<evidence type="ECO:0000256" key="5">
    <source>
        <dbReference type="ARBA" id="ARBA00023180"/>
    </source>
</evidence>
<dbReference type="PANTHER" id="PTHR15819">
    <property type="entry name" value="TRANSMEMBRANE PROTEIN FAM155"/>
    <property type="match status" value="1"/>
</dbReference>
<name>A0A665U7V4_ECHNA</name>
<evidence type="ECO:0000256" key="3">
    <source>
        <dbReference type="ARBA" id="ARBA00022989"/>
    </source>
</evidence>
<reference evidence="8" key="3">
    <citation type="submission" date="2025-09" db="UniProtKB">
        <authorList>
            <consortium name="Ensembl"/>
        </authorList>
    </citation>
    <scope>IDENTIFICATION</scope>
</reference>
<protein>
    <recommendedName>
        <fullName evidence="10">Family with sequence similarity 155 member A</fullName>
    </recommendedName>
</protein>
<organism evidence="8 9">
    <name type="scientific">Echeneis naucrates</name>
    <name type="common">Live sharksucker</name>
    <dbReference type="NCBI Taxonomy" id="173247"/>
    <lineage>
        <taxon>Eukaryota</taxon>
        <taxon>Metazoa</taxon>
        <taxon>Chordata</taxon>
        <taxon>Craniata</taxon>
        <taxon>Vertebrata</taxon>
        <taxon>Euteleostomi</taxon>
        <taxon>Actinopterygii</taxon>
        <taxon>Neopterygii</taxon>
        <taxon>Teleostei</taxon>
        <taxon>Neoteleostei</taxon>
        <taxon>Acanthomorphata</taxon>
        <taxon>Carangaria</taxon>
        <taxon>Carangiformes</taxon>
        <taxon>Echeneidae</taxon>
        <taxon>Echeneis</taxon>
    </lineage>
</organism>
<dbReference type="InterPro" id="IPR055288">
    <property type="entry name" value="NALCN_aux_factor_1/2"/>
</dbReference>
<feature type="region of interest" description="Disordered" evidence="7">
    <location>
        <begin position="69"/>
        <end position="105"/>
    </location>
</feature>
<dbReference type="CTD" id="101886421"/>
<comment type="subcellular location">
    <subcellularLocation>
        <location evidence="1">Membrane</location>
        <topology evidence="1">Multi-pass membrane protein</topology>
    </subcellularLocation>
</comment>
<sequence>MTRGAWMRRHHDEGLKYWSAPRENEKPFTESERAQRWRLSLASLLFITVLLSDHLWFCAEAKLTRTRDKRSDEGLAITDMGDNPNSLPHRHRTPTSPDPHRLNSEQDTIFLGNSTKSLWRMDACHPDSLSADCFTFTDAETVCLGLSGGGERGAQLSYVNLSDLYLSFCNTYSLLDLFNGFTSPVDLNCTLDTATGTDQPGCSRCVRAYQRLDLEAEENYREFELLVQKYETDVYSVRTCMEECKRVYKPWLCSQYFQTTQMHCSKRIPCGQYCLEVQQRCPFILPDNDDLIHGGSPSFICTGLLEDYSSGVNPDAECCDVRWDLKVDNRSRGTLKRTHPSCQHRTSLSSSAACRLCNSRLKLCLLVLVLLHTVASLTASHNATGLGLPTITPLEESPANEE</sequence>
<evidence type="ECO:0008006" key="10">
    <source>
        <dbReference type="Google" id="ProtNLM"/>
    </source>
</evidence>
<dbReference type="InParanoid" id="A0A665U7V4"/>
<proteinExistence type="inferred from homology"/>
<dbReference type="Proteomes" id="UP000472264">
    <property type="component" value="Chromosome 21"/>
</dbReference>
<keyword evidence="4" id="KW-0472">Membrane</keyword>
<dbReference type="OMA" id="CMDECKM"/>
<dbReference type="GeneID" id="115062393"/>
<keyword evidence="5" id="KW-0325">Glycoprotein</keyword>
<dbReference type="AlphaFoldDB" id="A0A665U7V4"/>
<gene>
    <name evidence="8" type="primary">fam155a</name>
</gene>
<dbReference type="GO" id="GO:0015275">
    <property type="term" value="F:stretch-activated, monoatomic cation-selective, calcium channel activity"/>
    <property type="evidence" value="ECO:0007669"/>
    <property type="project" value="TreeGrafter"/>
</dbReference>
<dbReference type="GO" id="GO:0098703">
    <property type="term" value="P:calcium ion import across plasma membrane"/>
    <property type="evidence" value="ECO:0007669"/>
    <property type="project" value="TreeGrafter"/>
</dbReference>
<reference evidence="8" key="1">
    <citation type="submission" date="2021-04" db="EMBL/GenBank/DDBJ databases">
        <authorList>
            <consortium name="Wellcome Sanger Institute Data Sharing"/>
        </authorList>
    </citation>
    <scope>NUCLEOTIDE SEQUENCE [LARGE SCALE GENOMIC DNA]</scope>
</reference>
<dbReference type="GO" id="GO:0005886">
    <property type="term" value="C:plasma membrane"/>
    <property type="evidence" value="ECO:0007669"/>
    <property type="project" value="TreeGrafter"/>
</dbReference>
<keyword evidence="2" id="KW-0812">Transmembrane</keyword>
<comment type="similarity">
    <text evidence="6">Belongs to the NALF family.</text>
</comment>
<keyword evidence="3" id="KW-1133">Transmembrane helix</keyword>
<reference evidence="8" key="2">
    <citation type="submission" date="2025-08" db="UniProtKB">
        <authorList>
            <consortium name="Ensembl"/>
        </authorList>
    </citation>
    <scope>IDENTIFICATION</scope>
</reference>
<dbReference type="Ensembl" id="ENSENLT00000015965.1">
    <property type="protein sequence ID" value="ENSENLP00000015366.1"/>
    <property type="gene ID" value="ENSENLG00000007162.1"/>
</dbReference>
<dbReference type="OrthoDB" id="10047996at2759"/>
<evidence type="ECO:0000313" key="9">
    <source>
        <dbReference type="Proteomes" id="UP000472264"/>
    </source>
</evidence>